<proteinExistence type="predicted"/>
<sequence length="64" mass="7132">MRTKLKNLCETRWVARADALFTFMASFGTVVRTLEDYAQQNDAKAGAYKAAITQSSFIITLVVV</sequence>
<organism evidence="1 2">
    <name type="scientific">Dreissena polymorpha</name>
    <name type="common">Zebra mussel</name>
    <name type="synonym">Mytilus polymorpha</name>
    <dbReference type="NCBI Taxonomy" id="45954"/>
    <lineage>
        <taxon>Eukaryota</taxon>
        <taxon>Metazoa</taxon>
        <taxon>Spiralia</taxon>
        <taxon>Lophotrochozoa</taxon>
        <taxon>Mollusca</taxon>
        <taxon>Bivalvia</taxon>
        <taxon>Autobranchia</taxon>
        <taxon>Heteroconchia</taxon>
        <taxon>Euheterodonta</taxon>
        <taxon>Imparidentia</taxon>
        <taxon>Neoheterodontei</taxon>
        <taxon>Myida</taxon>
        <taxon>Dreissenoidea</taxon>
        <taxon>Dreissenidae</taxon>
        <taxon>Dreissena</taxon>
    </lineage>
</organism>
<dbReference type="Proteomes" id="UP000828390">
    <property type="component" value="Unassembled WGS sequence"/>
</dbReference>
<reference evidence="1" key="2">
    <citation type="submission" date="2020-11" db="EMBL/GenBank/DDBJ databases">
        <authorList>
            <person name="McCartney M.A."/>
            <person name="Auch B."/>
            <person name="Kono T."/>
            <person name="Mallez S."/>
            <person name="Becker A."/>
            <person name="Gohl D.M."/>
            <person name="Silverstein K.A.T."/>
            <person name="Koren S."/>
            <person name="Bechman K.B."/>
            <person name="Herman A."/>
            <person name="Abrahante J.E."/>
            <person name="Garbe J."/>
        </authorList>
    </citation>
    <scope>NUCLEOTIDE SEQUENCE</scope>
    <source>
        <strain evidence="1">Duluth1</strain>
        <tissue evidence="1">Whole animal</tissue>
    </source>
</reference>
<name>A0A9D3Y856_DREPO</name>
<evidence type="ECO:0000313" key="1">
    <source>
        <dbReference type="EMBL" id="KAH3693647.1"/>
    </source>
</evidence>
<reference evidence="1" key="1">
    <citation type="journal article" date="2019" name="bioRxiv">
        <title>The Genome of the Zebra Mussel, Dreissena polymorpha: A Resource for Invasive Species Research.</title>
        <authorList>
            <person name="McCartney M.A."/>
            <person name="Auch B."/>
            <person name="Kono T."/>
            <person name="Mallez S."/>
            <person name="Zhang Y."/>
            <person name="Obille A."/>
            <person name="Becker A."/>
            <person name="Abrahante J.E."/>
            <person name="Garbe J."/>
            <person name="Badalamenti J.P."/>
            <person name="Herman A."/>
            <person name="Mangelson H."/>
            <person name="Liachko I."/>
            <person name="Sullivan S."/>
            <person name="Sone E.D."/>
            <person name="Koren S."/>
            <person name="Silverstein K.A.T."/>
            <person name="Beckman K.B."/>
            <person name="Gohl D.M."/>
        </authorList>
    </citation>
    <scope>NUCLEOTIDE SEQUENCE</scope>
    <source>
        <strain evidence="1">Duluth1</strain>
        <tissue evidence="1">Whole animal</tissue>
    </source>
</reference>
<evidence type="ECO:0000313" key="2">
    <source>
        <dbReference type="Proteomes" id="UP000828390"/>
    </source>
</evidence>
<dbReference type="AlphaFoldDB" id="A0A9D3Y856"/>
<comment type="caution">
    <text evidence="1">The sequence shown here is derived from an EMBL/GenBank/DDBJ whole genome shotgun (WGS) entry which is preliminary data.</text>
</comment>
<keyword evidence="2" id="KW-1185">Reference proteome</keyword>
<gene>
    <name evidence="1" type="ORF">DPMN_081086</name>
</gene>
<protein>
    <submittedName>
        <fullName evidence="1">Uncharacterized protein</fullName>
    </submittedName>
</protein>
<dbReference type="EMBL" id="JAIWYP010000016">
    <property type="protein sequence ID" value="KAH3693647.1"/>
    <property type="molecule type" value="Genomic_DNA"/>
</dbReference>
<accession>A0A9D3Y856</accession>